<protein>
    <submittedName>
        <fullName evidence="2">Uncharacterized protein</fullName>
    </submittedName>
</protein>
<keyword evidence="1" id="KW-0472">Membrane</keyword>
<name>A0A7J7J6L4_BUGNE</name>
<keyword evidence="3" id="KW-1185">Reference proteome</keyword>
<reference evidence="2" key="1">
    <citation type="submission" date="2020-06" db="EMBL/GenBank/DDBJ databases">
        <title>Draft genome of Bugula neritina, a colonial animal packing powerful symbionts and potential medicines.</title>
        <authorList>
            <person name="Rayko M."/>
        </authorList>
    </citation>
    <scope>NUCLEOTIDE SEQUENCE [LARGE SCALE GENOMIC DNA]</scope>
    <source>
        <strain evidence="2">Kwan_BN1</strain>
    </source>
</reference>
<organism evidence="2 3">
    <name type="scientific">Bugula neritina</name>
    <name type="common">Brown bryozoan</name>
    <name type="synonym">Sertularia neritina</name>
    <dbReference type="NCBI Taxonomy" id="10212"/>
    <lineage>
        <taxon>Eukaryota</taxon>
        <taxon>Metazoa</taxon>
        <taxon>Spiralia</taxon>
        <taxon>Lophotrochozoa</taxon>
        <taxon>Bryozoa</taxon>
        <taxon>Gymnolaemata</taxon>
        <taxon>Cheilostomatida</taxon>
        <taxon>Flustrina</taxon>
        <taxon>Buguloidea</taxon>
        <taxon>Bugulidae</taxon>
        <taxon>Bugula</taxon>
    </lineage>
</organism>
<dbReference type="AlphaFoldDB" id="A0A7J7J6L4"/>
<proteinExistence type="predicted"/>
<feature type="transmembrane region" description="Helical" evidence="1">
    <location>
        <begin position="21"/>
        <end position="48"/>
    </location>
</feature>
<accession>A0A7J7J6L4</accession>
<dbReference type="EMBL" id="VXIV02002961">
    <property type="protein sequence ID" value="KAF6021793.1"/>
    <property type="molecule type" value="Genomic_DNA"/>
</dbReference>
<evidence type="ECO:0000256" key="1">
    <source>
        <dbReference type="SAM" id="Phobius"/>
    </source>
</evidence>
<evidence type="ECO:0000313" key="2">
    <source>
        <dbReference type="EMBL" id="KAF6021793.1"/>
    </source>
</evidence>
<dbReference type="Proteomes" id="UP000593567">
    <property type="component" value="Unassembled WGS sequence"/>
</dbReference>
<evidence type="ECO:0000313" key="3">
    <source>
        <dbReference type="Proteomes" id="UP000593567"/>
    </source>
</evidence>
<sequence>MTSISFSILLKAVEERTLKKLFWGFLTLASTVLLCLHLWIMISGYIAYDSVTNIISMRRGHWTFLL</sequence>
<comment type="caution">
    <text evidence="2">The sequence shown here is derived from an EMBL/GenBank/DDBJ whole genome shotgun (WGS) entry which is preliminary data.</text>
</comment>
<keyword evidence="1" id="KW-1133">Transmembrane helix</keyword>
<dbReference type="OrthoDB" id="6021021at2759"/>
<keyword evidence="1" id="KW-0812">Transmembrane</keyword>
<gene>
    <name evidence="2" type="ORF">EB796_019892</name>
</gene>